<dbReference type="NCBIfam" id="TIGR02644">
    <property type="entry name" value="Y_phosphoryl"/>
    <property type="match status" value="1"/>
</dbReference>
<gene>
    <name evidence="7" type="primary">deoA</name>
    <name evidence="9" type="ORF">DES47_103503</name>
</gene>
<protein>
    <recommendedName>
        <fullName evidence="3 7">Thymidine phosphorylase</fullName>
        <ecNumber evidence="3 7">2.4.2.4</ecNumber>
    </recommendedName>
    <alternativeName>
        <fullName evidence="7">TdRPase</fullName>
    </alternativeName>
</protein>
<evidence type="ECO:0000313" key="10">
    <source>
        <dbReference type="Proteomes" id="UP000295361"/>
    </source>
</evidence>
<dbReference type="Pfam" id="PF02885">
    <property type="entry name" value="Glycos_trans_3N"/>
    <property type="match status" value="1"/>
</dbReference>
<reference evidence="9 10" key="1">
    <citation type="submission" date="2019-03" db="EMBL/GenBank/DDBJ databases">
        <title>Genomic Encyclopedia of Type Strains, Phase IV (KMG-IV): sequencing the most valuable type-strain genomes for metagenomic binning, comparative biology and taxonomic classification.</title>
        <authorList>
            <person name="Goeker M."/>
        </authorList>
    </citation>
    <scope>NUCLEOTIDE SEQUENCE [LARGE SCALE GENOMIC DNA]</scope>
    <source>
        <strain evidence="9 10">DSM 16998</strain>
    </source>
</reference>
<dbReference type="SMART" id="SM00941">
    <property type="entry name" value="PYNP_C"/>
    <property type="match status" value="1"/>
</dbReference>
<dbReference type="Gene3D" id="1.20.970.10">
    <property type="entry name" value="Transferase, Pyrimidine Nucleoside Phosphorylase, Chain C"/>
    <property type="match status" value="1"/>
</dbReference>
<dbReference type="OrthoDB" id="9763887at2"/>
<dbReference type="PANTHER" id="PTHR10515">
    <property type="entry name" value="THYMIDINE PHOSPHORYLASE"/>
    <property type="match status" value="1"/>
</dbReference>
<name>A0A4R6QNM8_9BURK</name>
<dbReference type="InterPro" id="IPR017872">
    <property type="entry name" value="Pyrmidine_PPase_CS"/>
</dbReference>
<dbReference type="InterPro" id="IPR036566">
    <property type="entry name" value="PYNP-like_C_sf"/>
</dbReference>
<dbReference type="InterPro" id="IPR018090">
    <property type="entry name" value="Pyrmidine_PPas_bac/euk"/>
</dbReference>
<dbReference type="InterPro" id="IPR000312">
    <property type="entry name" value="Glycosyl_Trfase_fam3"/>
</dbReference>
<dbReference type="SUPFAM" id="SSF52418">
    <property type="entry name" value="Nucleoside phosphorylase/phosphoribosyltransferase catalytic domain"/>
    <property type="match status" value="1"/>
</dbReference>
<sequence length="438" mass="45466">MLAQEIIRLKRDGRRLSSAQIECFVRGLGDDSWSEAQIAAFAMAVCLRGMQRDECVALTTAMLQSGRVIAWPDLPGPVLDKHSTGGVGDKVSLLLPAMVAACGGFVPMVSGRGLGHTGGTCDKLSAIPGYELAPGTGRFERVVREVGCAVTATGADLAPADSRLYAIRDQTSTIESLPLITASILSKKLASGLQGLVMDVKFGNGAFCETLPAAQELAQSLVEVAGGAGLPTRALISDMNQVLGRTVGNGLEVIEALDYLTGRAREPRLHELTLALGAEMLMLGGLAGERDAARLKLQAALDSGAAAERFARMVAALGGPVDLLEQPRCGLAAAPVALEVLASRAGRLTAMQTREIGLLVLELGGGRRRADDPIDTRVGLSELRALGETLRAGEPLARVHAADLAAAQVAGARLQAACTLSEPGAAWQGAPVVNERCG</sequence>
<evidence type="ECO:0000256" key="4">
    <source>
        <dbReference type="ARBA" id="ARBA00022676"/>
    </source>
</evidence>
<dbReference type="Proteomes" id="UP000295361">
    <property type="component" value="Unassembled WGS sequence"/>
</dbReference>
<evidence type="ECO:0000256" key="2">
    <source>
        <dbReference type="ARBA" id="ARBA00011738"/>
    </source>
</evidence>
<evidence type="ECO:0000259" key="8">
    <source>
        <dbReference type="SMART" id="SM00941"/>
    </source>
</evidence>
<comment type="pathway">
    <text evidence="7">Pyrimidine metabolism; dTMP biosynthesis via salvage pathway; dTMP from thymine: step 1/2.</text>
</comment>
<dbReference type="InterPro" id="IPR013102">
    <property type="entry name" value="PYNP_C"/>
</dbReference>
<dbReference type="Pfam" id="PF00591">
    <property type="entry name" value="Glycos_transf_3"/>
    <property type="match status" value="1"/>
</dbReference>
<dbReference type="InParanoid" id="A0A4R6QNM8"/>
<dbReference type="PANTHER" id="PTHR10515:SF0">
    <property type="entry name" value="THYMIDINE PHOSPHORYLASE"/>
    <property type="match status" value="1"/>
</dbReference>
<evidence type="ECO:0000256" key="1">
    <source>
        <dbReference type="ARBA" id="ARBA00006915"/>
    </source>
</evidence>
<proteinExistence type="inferred from homology"/>
<dbReference type="InterPro" id="IPR036320">
    <property type="entry name" value="Glycosyl_Trfase_fam3_N_dom_sf"/>
</dbReference>
<dbReference type="GO" id="GO:0006206">
    <property type="term" value="P:pyrimidine nucleobase metabolic process"/>
    <property type="evidence" value="ECO:0007669"/>
    <property type="project" value="InterPro"/>
</dbReference>
<comment type="function">
    <text evidence="7">The enzymes which catalyze the reversible phosphorolysis of pyrimidine nucleosides are involved in the degradation of these compounds and in their utilization as carbon and energy sources, or in the rescue of pyrimidine bases for nucleotide synthesis.</text>
</comment>
<evidence type="ECO:0000256" key="6">
    <source>
        <dbReference type="ARBA" id="ARBA00048550"/>
    </source>
</evidence>
<dbReference type="InterPro" id="IPR017459">
    <property type="entry name" value="Glycosyl_Trfase_fam3_N_dom"/>
</dbReference>
<organism evidence="9 10">
    <name type="scientific">Roseateles toxinivorans</name>
    <dbReference type="NCBI Taxonomy" id="270368"/>
    <lineage>
        <taxon>Bacteria</taxon>
        <taxon>Pseudomonadati</taxon>
        <taxon>Pseudomonadota</taxon>
        <taxon>Betaproteobacteria</taxon>
        <taxon>Burkholderiales</taxon>
        <taxon>Sphaerotilaceae</taxon>
        <taxon>Roseateles</taxon>
    </lineage>
</organism>
<dbReference type="PROSITE" id="PS00647">
    <property type="entry name" value="THYMID_PHOSPHORYLASE"/>
    <property type="match status" value="1"/>
</dbReference>
<comment type="similarity">
    <text evidence="1 7">Belongs to the thymidine/pyrimidine-nucleoside phosphorylase family.</text>
</comment>
<dbReference type="RefSeq" id="WP_133701295.1">
    <property type="nucleotide sequence ID" value="NZ_SNXS01000003.1"/>
</dbReference>
<dbReference type="InterPro" id="IPR013465">
    <property type="entry name" value="Thymidine_Pase"/>
</dbReference>
<dbReference type="NCBIfam" id="NF004490">
    <property type="entry name" value="PRK05820.1"/>
    <property type="match status" value="1"/>
</dbReference>
<dbReference type="FunFam" id="3.40.1030.10:FF:000003">
    <property type="entry name" value="Pyrimidine-nucleoside phosphorylase"/>
    <property type="match status" value="1"/>
</dbReference>
<evidence type="ECO:0000313" key="9">
    <source>
        <dbReference type="EMBL" id="TDP71522.1"/>
    </source>
</evidence>
<dbReference type="SUPFAM" id="SSF54680">
    <property type="entry name" value="Pyrimidine nucleoside phosphorylase C-terminal domain"/>
    <property type="match status" value="1"/>
</dbReference>
<keyword evidence="10" id="KW-1185">Reference proteome</keyword>
<dbReference type="Pfam" id="PF07831">
    <property type="entry name" value="PYNP_C"/>
    <property type="match status" value="1"/>
</dbReference>
<dbReference type="FunCoup" id="A0A4R6QNM8">
    <property type="interactions" value="313"/>
</dbReference>
<dbReference type="GO" id="GO:0009032">
    <property type="term" value="F:thymidine phosphorylase activity"/>
    <property type="evidence" value="ECO:0007669"/>
    <property type="project" value="UniProtKB-UniRule"/>
</dbReference>
<dbReference type="GO" id="GO:0046104">
    <property type="term" value="P:thymidine metabolic process"/>
    <property type="evidence" value="ECO:0007669"/>
    <property type="project" value="UniProtKB-UniRule"/>
</dbReference>
<dbReference type="EMBL" id="SNXS01000003">
    <property type="protein sequence ID" value="TDP71522.1"/>
    <property type="molecule type" value="Genomic_DNA"/>
</dbReference>
<dbReference type="GO" id="GO:0005829">
    <property type="term" value="C:cytosol"/>
    <property type="evidence" value="ECO:0007669"/>
    <property type="project" value="TreeGrafter"/>
</dbReference>
<keyword evidence="4 7" id="KW-0328">Glycosyltransferase</keyword>
<dbReference type="HAMAP" id="MF_01628">
    <property type="entry name" value="Thymid_phosp"/>
    <property type="match status" value="1"/>
</dbReference>
<comment type="caution">
    <text evidence="9">The sequence shown here is derived from an EMBL/GenBank/DDBJ whole genome shotgun (WGS) entry which is preliminary data.</text>
</comment>
<dbReference type="InterPro" id="IPR000053">
    <property type="entry name" value="Thymidine/pyrmidine_PPase"/>
</dbReference>
<evidence type="ECO:0000256" key="7">
    <source>
        <dbReference type="HAMAP-Rule" id="MF_01628"/>
    </source>
</evidence>
<comment type="subunit">
    <text evidence="2 7">Homodimer.</text>
</comment>
<dbReference type="SUPFAM" id="SSF47648">
    <property type="entry name" value="Nucleoside phosphorylase/phosphoribosyltransferase N-terminal domain"/>
    <property type="match status" value="1"/>
</dbReference>
<feature type="domain" description="Pyrimidine nucleoside phosphorylase C-terminal" evidence="8">
    <location>
        <begin position="347"/>
        <end position="421"/>
    </location>
</feature>
<dbReference type="GO" id="GO:0004645">
    <property type="term" value="F:1,4-alpha-oligoglucan phosphorylase activity"/>
    <property type="evidence" value="ECO:0007669"/>
    <property type="project" value="InterPro"/>
</dbReference>
<accession>A0A4R6QNM8</accession>
<evidence type="ECO:0000256" key="3">
    <source>
        <dbReference type="ARBA" id="ARBA00011892"/>
    </source>
</evidence>
<dbReference type="Gene3D" id="3.90.1170.30">
    <property type="entry name" value="Pyrimidine nucleoside phosphorylase-like, C-terminal domain"/>
    <property type="match status" value="1"/>
</dbReference>
<dbReference type="NCBIfam" id="TIGR02643">
    <property type="entry name" value="T_phosphoryl"/>
    <property type="match status" value="1"/>
</dbReference>
<dbReference type="AlphaFoldDB" id="A0A4R6QNM8"/>
<dbReference type="InterPro" id="IPR035902">
    <property type="entry name" value="Nuc_phospho_transferase"/>
</dbReference>
<dbReference type="Gene3D" id="3.40.1030.10">
    <property type="entry name" value="Nucleoside phosphorylase/phosphoribosyltransferase catalytic domain"/>
    <property type="match status" value="1"/>
</dbReference>
<dbReference type="EC" id="2.4.2.4" evidence="3 7"/>
<evidence type="ECO:0000256" key="5">
    <source>
        <dbReference type="ARBA" id="ARBA00022679"/>
    </source>
</evidence>
<comment type="catalytic activity">
    <reaction evidence="6 7">
        <text>thymidine + phosphate = 2-deoxy-alpha-D-ribose 1-phosphate + thymine</text>
        <dbReference type="Rhea" id="RHEA:16037"/>
        <dbReference type="ChEBI" id="CHEBI:17748"/>
        <dbReference type="ChEBI" id="CHEBI:17821"/>
        <dbReference type="ChEBI" id="CHEBI:43474"/>
        <dbReference type="ChEBI" id="CHEBI:57259"/>
        <dbReference type="EC" id="2.4.2.4"/>
    </reaction>
</comment>
<keyword evidence="5 7" id="KW-0808">Transferase</keyword>
<dbReference type="UniPathway" id="UPA00578">
    <property type="reaction ID" value="UER00638"/>
</dbReference>
<dbReference type="PIRSF" id="PIRSF000478">
    <property type="entry name" value="TP_PyNP"/>
    <property type="match status" value="1"/>
</dbReference>